<evidence type="ECO:0000313" key="2">
    <source>
        <dbReference type="Proteomes" id="UP000217507"/>
    </source>
</evidence>
<accession>A0A1Z4KV34</accession>
<gene>
    <name evidence="1" type="ORF">NIES23_56220</name>
</gene>
<name>A0A1Z4KV34_ANAVA</name>
<reference evidence="1 2" key="1">
    <citation type="submission" date="2017-06" db="EMBL/GenBank/DDBJ databases">
        <title>Genome sequencing of cyanobaciteial culture collection at National Institute for Environmental Studies (NIES).</title>
        <authorList>
            <person name="Hirose Y."/>
            <person name="Shimura Y."/>
            <person name="Fujisawa T."/>
            <person name="Nakamura Y."/>
            <person name="Kawachi M."/>
        </authorList>
    </citation>
    <scope>NUCLEOTIDE SEQUENCE [LARGE SCALE GENOMIC DNA]</scope>
    <source>
        <strain evidence="1 2">NIES-23</strain>
        <plasmid evidence="2">Plasmid Plasmid1 dna</plasmid>
    </source>
</reference>
<sequence>MLIQYINRKEQVYYLHQGTTKTGKPKYFFSMKAEGNILEAIPEGYEIYENPNAQVFLRKIQPKIITDEEKMIVESGMKKFSRLQDYQIDIKQEIITIYTPNQNVNLLSELFSYSLGDKLKEAETILKRSISYSPMLQFVLIDEPKRIFITQRYCFLGRIDDWINIGESNNLQALVQKYVKHLGQESFFELH</sequence>
<evidence type="ECO:0000313" key="1">
    <source>
        <dbReference type="EMBL" id="BAY72794.1"/>
    </source>
</evidence>
<keyword evidence="1" id="KW-0614">Plasmid</keyword>
<geneLocation type="plasmid" evidence="1">
    <name>plasmid1</name>
</geneLocation>
<proteinExistence type="predicted"/>
<protein>
    <submittedName>
        <fullName evidence="1">Uncharacterized protein</fullName>
    </submittedName>
</protein>
<dbReference type="AlphaFoldDB" id="A0A1Z4KV34"/>
<organism evidence="1 2">
    <name type="scientific">Trichormus variabilis NIES-23</name>
    <dbReference type="NCBI Taxonomy" id="1973479"/>
    <lineage>
        <taxon>Bacteria</taxon>
        <taxon>Bacillati</taxon>
        <taxon>Cyanobacteriota</taxon>
        <taxon>Cyanophyceae</taxon>
        <taxon>Nostocales</taxon>
        <taxon>Nostocaceae</taxon>
        <taxon>Trichormus</taxon>
    </lineage>
</organism>
<dbReference type="Proteomes" id="UP000217507">
    <property type="component" value="Plasmid Plasmid1 dna"/>
</dbReference>
<dbReference type="EMBL" id="AP018217">
    <property type="protein sequence ID" value="BAY72794.1"/>
    <property type="molecule type" value="Genomic_DNA"/>
</dbReference>